<keyword evidence="2" id="KW-1185">Reference proteome</keyword>
<dbReference type="Proteomes" id="UP001056120">
    <property type="component" value="Linkage Group LG16"/>
</dbReference>
<accession>A0ACB9FQ71</accession>
<reference evidence="2" key="1">
    <citation type="journal article" date="2022" name="Mol. Ecol. Resour.">
        <title>The genomes of chicory, endive, great burdock and yacon provide insights into Asteraceae palaeo-polyploidization history and plant inulin production.</title>
        <authorList>
            <person name="Fan W."/>
            <person name="Wang S."/>
            <person name="Wang H."/>
            <person name="Wang A."/>
            <person name="Jiang F."/>
            <person name="Liu H."/>
            <person name="Zhao H."/>
            <person name="Xu D."/>
            <person name="Zhang Y."/>
        </authorList>
    </citation>
    <scope>NUCLEOTIDE SEQUENCE [LARGE SCALE GENOMIC DNA]</scope>
    <source>
        <strain evidence="2">cv. Yunnan</strain>
    </source>
</reference>
<name>A0ACB9FQ71_9ASTR</name>
<gene>
    <name evidence="1" type="ORF">L1987_48028</name>
</gene>
<evidence type="ECO:0000313" key="2">
    <source>
        <dbReference type="Proteomes" id="UP001056120"/>
    </source>
</evidence>
<evidence type="ECO:0000313" key="1">
    <source>
        <dbReference type="EMBL" id="KAI3773498.1"/>
    </source>
</evidence>
<sequence length="188" mass="21168">MNTLRRKNGFCSSARNPPEPEIARKRKWFLASSSGLLCTVKQVEMGGQFKSQFSPIKSQLLDSINVLSFESYILSLNLLICRLDEIQPGSNLLQSVEYLVSGPIDNQSLLDFGILCCLVYILNALLGTDEKVTSAEDEPEVMQRKRLKPQLLFKLQDSRLCLWVGKVFNWVFQNTGSSLLSVESQDCV</sequence>
<proteinExistence type="predicted"/>
<comment type="caution">
    <text evidence="1">The sequence shown here is derived from an EMBL/GenBank/DDBJ whole genome shotgun (WGS) entry which is preliminary data.</text>
</comment>
<protein>
    <submittedName>
        <fullName evidence="1">Uncharacterized protein</fullName>
    </submittedName>
</protein>
<reference evidence="1 2" key="2">
    <citation type="journal article" date="2022" name="Mol. Ecol. Resour.">
        <title>The genomes of chicory, endive, great burdock and yacon provide insights into Asteraceae paleo-polyploidization history and plant inulin production.</title>
        <authorList>
            <person name="Fan W."/>
            <person name="Wang S."/>
            <person name="Wang H."/>
            <person name="Wang A."/>
            <person name="Jiang F."/>
            <person name="Liu H."/>
            <person name="Zhao H."/>
            <person name="Xu D."/>
            <person name="Zhang Y."/>
        </authorList>
    </citation>
    <scope>NUCLEOTIDE SEQUENCE [LARGE SCALE GENOMIC DNA]</scope>
    <source>
        <strain evidence="2">cv. Yunnan</strain>
        <tissue evidence="1">Leaves</tissue>
    </source>
</reference>
<dbReference type="EMBL" id="CM042033">
    <property type="protein sequence ID" value="KAI3773498.1"/>
    <property type="molecule type" value="Genomic_DNA"/>
</dbReference>
<organism evidence="1 2">
    <name type="scientific">Smallanthus sonchifolius</name>
    <dbReference type="NCBI Taxonomy" id="185202"/>
    <lineage>
        <taxon>Eukaryota</taxon>
        <taxon>Viridiplantae</taxon>
        <taxon>Streptophyta</taxon>
        <taxon>Embryophyta</taxon>
        <taxon>Tracheophyta</taxon>
        <taxon>Spermatophyta</taxon>
        <taxon>Magnoliopsida</taxon>
        <taxon>eudicotyledons</taxon>
        <taxon>Gunneridae</taxon>
        <taxon>Pentapetalae</taxon>
        <taxon>asterids</taxon>
        <taxon>campanulids</taxon>
        <taxon>Asterales</taxon>
        <taxon>Asteraceae</taxon>
        <taxon>Asteroideae</taxon>
        <taxon>Heliantheae alliance</taxon>
        <taxon>Millerieae</taxon>
        <taxon>Smallanthus</taxon>
    </lineage>
</organism>